<dbReference type="EMBL" id="JAHVHP010000001">
    <property type="protein sequence ID" value="MBY5950113.1"/>
    <property type="molecule type" value="Genomic_DNA"/>
</dbReference>
<feature type="domain" description="AB hydrolase-1" evidence="2">
    <location>
        <begin position="65"/>
        <end position="336"/>
    </location>
</feature>
<dbReference type="Pfam" id="PF00561">
    <property type="entry name" value="Abhydrolase_1"/>
    <property type="match status" value="1"/>
</dbReference>
<dbReference type="Proteomes" id="UP000766609">
    <property type="component" value="Unassembled WGS sequence"/>
</dbReference>
<evidence type="ECO:0000313" key="4">
    <source>
        <dbReference type="Proteomes" id="UP000766609"/>
    </source>
</evidence>
<dbReference type="InterPro" id="IPR000073">
    <property type="entry name" value="AB_hydrolase_1"/>
</dbReference>
<comment type="caution">
    <text evidence="3">The sequence shown here is derived from an EMBL/GenBank/DDBJ whole genome shotgun (WGS) entry which is preliminary data.</text>
</comment>
<gene>
    <name evidence="3" type="ORF">KUV23_03950</name>
</gene>
<dbReference type="InterPro" id="IPR029058">
    <property type="entry name" value="AB_hydrolase_fold"/>
</dbReference>
<feature type="signal peptide" evidence="1">
    <location>
        <begin position="1"/>
        <end position="20"/>
    </location>
</feature>
<evidence type="ECO:0000313" key="3">
    <source>
        <dbReference type="EMBL" id="MBY5950113.1"/>
    </source>
</evidence>
<dbReference type="SUPFAM" id="SSF53474">
    <property type="entry name" value="alpha/beta-Hydrolases"/>
    <property type="match status" value="1"/>
</dbReference>
<reference evidence="3 4" key="1">
    <citation type="submission" date="2021-06" db="EMBL/GenBank/DDBJ databases">
        <title>44 bacteria genomes isolated from Dapeng, Shenzhen.</title>
        <authorList>
            <person name="Zheng W."/>
            <person name="Yu S."/>
            <person name="Huang Y."/>
        </authorList>
    </citation>
    <scope>NUCLEOTIDE SEQUENCE [LARGE SCALE GENOMIC DNA]</scope>
    <source>
        <strain evidence="3 4">DP5N14-6</strain>
    </source>
</reference>
<evidence type="ECO:0000256" key="1">
    <source>
        <dbReference type="SAM" id="SignalP"/>
    </source>
</evidence>
<dbReference type="GO" id="GO:0016787">
    <property type="term" value="F:hydrolase activity"/>
    <property type="evidence" value="ECO:0007669"/>
    <property type="project" value="UniProtKB-KW"/>
</dbReference>
<name>A0ABS7N1B2_9BACT</name>
<accession>A0ABS7N1B2</accession>
<keyword evidence="3" id="KW-0378">Hydrolase</keyword>
<sequence length="358" mass="40792">MRRILLLFFWLLGHSLFAQQSDKSIEILRDLQTIHTPEGIELLEQIELNGTKQWVSIRGKDRSNPVLLVLHGGPASPLMPISWAYQTPWEDYFTVVNWDQQLAGKNWLEGDSSRVDRINIRGLIQDAYLLVDSLRARLNQDKIFLMGYSYGAGMGIRMAARIPQKLHAYIGVGQMAPGNPELVIYQRLLQLASEAGNEEALEELEAIAPYPNPEGGNPIRKILTVRKWARYFNGGWYGKENFDLLFQLPELSPLYTAEEISSLDISSPWISRKMLAQGGGGEFPLNFEIPIFFMMGRHDLHTPYQGAADYFQQLSAPQKEMFTFENSGHVPFLEEPGRFLVTLVNHIRVMVEDEKTPK</sequence>
<evidence type="ECO:0000259" key="2">
    <source>
        <dbReference type="Pfam" id="PF00561"/>
    </source>
</evidence>
<dbReference type="Gene3D" id="3.40.50.1820">
    <property type="entry name" value="alpha/beta hydrolase"/>
    <property type="match status" value="1"/>
</dbReference>
<protein>
    <submittedName>
        <fullName evidence="3">Alpha/beta hydrolase</fullName>
    </submittedName>
</protein>
<keyword evidence="1" id="KW-0732">Signal</keyword>
<dbReference type="PANTHER" id="PTHR43329">
    <property type="entry name" value="EPOXIDE HYDROLASE"/>
    <property type="match status" value="1"/>
</dbReference>
<keyword evidence="4" id="KW-1185">Reference proteome</keyword>
<organism evidence="3 4">
    <name type="scientific">Algoriphagus marincola</name>
    <dbReference type="NCBI Taxonomy" id="264027"/>
    <lineage>
        <taxon>Bacteria</taxon>
        <taxon>Pseudomonadati</taxon>
        <taxon>Bacteroidota</taxon>
        <taxon>Cytophagia</taxon>
        <taxon>Cytophagales</taxon>
        <taxon>Cyclobacteriaceae</taxon>
        <taxon>Algoriphagus</taxon>
    </lineage>
</organism>
<dbReference type="RefSeq" id="WP_222583160.1">
    <property type="nucleotide sequence ID" value="NZ_JAHVHP010000001.1"/>
</dbReference>
<proteinExistence type="predicted"/>
<feature type="chain" id="PRO_5045444606" evidence="1">
    <location>
        <begin position="21"/>
        <end position="358"/>
    </location>
</feature>